<evidence type="ECO:0000259" key="2">
    <source>
        <dbReference type="PROSITE" id="PS51462"/>
    </source>
</evidence>
<dbReference type="InterPro" id="IPR000086">
    <property type="entry name" value="NUDIX_hydrolase_dom"/>
</dbReference>
<gene>
    <name evidence="3" type="ORF">A3C17_01145</name>
</gene>
<dbReference type="Pfam" id="PF00293">
    <property type="entry name" value="NUDIX"/>
    <property type="match status" value="1"/>
</dbReference>
<dbReference type="GO" id="GO:0016787">
    <property type="term" value="F:hydrolase activity"/>
    <property type="evidence" value="ECO:0007669"/>
    <property type="project" value="UniProtKB-KW"/>
</dbReference>
<proteinExistence type="predicted"/>
<reference evidence="3 4" key="1">
    <citation type="journal article" date="2016" name="Nat. Commun.">
        <title>Thousands of microbial genomes shed light on interconnected biogeochemical processes in an aquifer system.</title>
        <authorList>
            <person name="Anantharaman K."/>
            <person name="Brown C.T."/>
            <person name="Hug L.A."/>
            <person name="Sharon I."/>
            <person name="Castelle C.J."/>
            <person name="Probst A.J."/>
            <person name="Thomas B.C."/>
            <person name="Singh A."/>
            <person name="Wilkins M.J."/>
            <person name="Karaoz U."/>
            <person name="Brodie E.L."/>
            <person name="Williams K.H."/>
            <person name="Hubbard S.S."/>
            <person name="Banfield J.F."/>
        </authorList>
    </citation>
    <scope>NUCLEOTIDE SEQUENCE [LARGE SCALE GENOMIC DNA]</scope>
</reference>
<keyword evidence="1" id="KW-0378">Hydrolase</keyword>
<evidence type="ECO:0000256" key="1">
    <source>
        <dbReference type="ARBA" id="ARBA00022801"/>
    </source>
</evidence>
<dbReference type="PANTHER" id="PTHR43736:SF1">
    <property type="entry name" value="DIHYDRONEOPTERIN TRIPHOSPHATE DIPHOSPHATASE"/>
    <property type="match status" value="1"/>
</dbReference>
<dbReference type="SUPFAM" id="SSF55811">
    <property type="entry name" value="Nudix"/>
    <property type="match status" value="1"/>
</dbReference>
<sequence length="152" mass="17764">MSHIHELIDFTVSAFIIYEDKILLMHHKRLNTWIQIGGHVELHEDTDEALLREIEEECGLAVTFLESIDDVQLPHSKLLRRPHFVNLHDYTDTHKHLDLGYVCFAQSQACRLAPDEAHDIGWFSREELKALDLFENVRYFCERALDIAAKAR</sequence>
<dbReference type="InterPro" id="IPR015797">
    <property type="entry name" value="NUDIX_hydrolase-like_dom_sf"/>
</dbReference>
<dbReference type="AlphaFoldDB" id="A0A1F7TYK1"/>
<name>A0A1F7TYK1_9BACT</name>
<protein>
    <recommendedName>
        <fullName evidence="2">Nudix hydrolase domain-containing protein</fullName>
    </recommendedName>
</protein>
<feature type="domain" description="Nudix hydrolase" evidence="2">
    <location>
        <begin position="7"/>
        <end position="146"/>
    </location>
</feature>
<dbReference type="PANTHER" id="PTHR43736">
    <property type="entry name" value="ADP-RIBOSE PYROPHOSPHATASE"/>
    <property type="match status" value="1"/>
</dbReference>
<dbReference type="EMBL" id="MGDX01000017">
    <property type="protein sequence ID" value="OGL71101.1"/>
    <property type="molecule type" value="Genomic_DNA"/>
</dbReference>
<organism evidence="3 4">
    <name type="scientific">Candidatus Uhrbacteria bacterium RIFCSPHIGHO2_02_FULL_53_13</name>
    <dbReference type="NCBI Taxonomy" id="1802389"/>
    <lineage>
        <taxon>Bacteria</taxon>
        <taxon>Candidatus Uhriibacteriota</taxon>
    </lineage>
</organism>
<evidence type="ECO:0000313" key="3">
    <source>
        <dbReference type="EMBL" id="OGL71101.1"/>
    </source>
</evidence>
<dbReference type="PROSITE" id="PS00893">
    <property type="entry name" value="NUDIX_BOX"/>
    <property type="match status" value="1"/>
</dbReference>
<accession>A0A1F7TYK1</accession>
<dbReference type="PROSITE" id="PS51462">
    <property type="entry name" value="NUDIX"/>
    <property type="match status" value="1"/>
</dbReference>
<dbReference type="Gene3D" id="3.90.79.10">
    <property type="entry name" value="Nucleoside Triphosphate Pyrophosphohydrolase"/>
    <property type="match status" value="1"/>
</dbReference>
<evidence type="ECO:0000313" key="4">
    <source>
        <dbReference type="Proteomes" id="UP000177097"/>
    </source>
</evidence>
<dbReference type="Proteomes" id="UP000177097">
    <property type="component" value="Unassembled WGS sequence"/>
</dbReference>
<comment type="caution">
    <text evidence="3">The sequence shown here is derived from an EMBL/GenBank/DDBJ whole genome shotgun (WGS) entry which is preliminary data.</text>
</comment>
<dbReference type="STRING" id="1802389.A3C17_01145"/>
<dbReference type="CDD" id="cd03674">
    <property type="entry name" value="NUDIX_Hydrolase"/>
    <property type="match status" value="1"/>
</dbReference>
<dbReference type="InterPro" id="IPR020084">
    <property type="entry name" value="NUDIX_hydrolase_CS"/>
</dbReference>